<name>A0A8J7C1E2_9BACT</name>
<evidence type="ECO:0000256" key="1">
    <source>
        <dbReference type="SAM" id="MobiDB-lite"/>
    </source>
</evidence>
<accession>A0A8J7C1E2</accession>
<dbReference type="Pfam" id="PF13185">
    <property type="entry name" value="GAF_2"/>
    <property type="match status" value="1"/>
</dbReference>
<sequence length="279" mass="30503">MSNERSDRSVPTEAVGKVLEAATAERKALRVLLREHRDLQVQNLELVQQLVEKPDPAQEGASKTDAIRFGLMEAENSELTTNYQKLLQENNNLFKLYIASHRLHSTLALGEVLDVISEIILNLVGADAYSIQFFDEPSGQLLPVVVRGIERDAVKPVKIGEGIIGSAVTSHQSYSLNAVSPGDPPDADHPLAVIPLRTNQSLVGAVALYRLLSHKPELRDVDFQLFDYMATHAAMALNSAQLYTASERKVSKMKEFLNLMQPPAAKPGTGENPTGGSAR</sequence>
<evidence type="ECO:0000313" key="3">
    <source>
        <dbReference type="EMBL" id="MBD3867170.1"/>
    </source>
</evidence>
<feature type="region of interest" description="Disordered" evidence="1">
    <location>
        <begin position="260"/>
        <end position="279"/>
    </location>
</feature>
<dbReference type="Proteomes" id="UP000648239">
    <property type="component" value="Unassembled WGS sequence"/>
</dbReference>
<dbReference type="SMART" id="SM00065">
    <property type="entry name" value="GAF"/>
    <property type="match status" value="1"/>
</dbReference>
<feature type="domain" description="GAF" evidence="2">
    <location>
        <begin position="108"/>
        <end position="247"/>
    </location>
</feature>
<dbReference type="AlphaFoldDB" id="A0A8J7C1E2"/>
<dbReference type="InterPro" id="IPR003018">
    <property type="entry name" value="GAF"/>
</dbReference>
<organism evidence="3 4">
    <name type="scientific">Candidatus Polarisedimenticola svalbardensis</name>
    <dbReference type="NCBI Taxonomy" id="2886004"/>
    <lineage>
        <taxon>Bacteria</taxon>
        <taxon>Pseudomonadati</taxon>
        <taxon>Acidobacteriota</taxon>
        <taxon>Candidatus Polarisedimenticolia</taxon>
        <taxon>Candidatus Polarisedimenticolales</taxon>
        <taxon>Candidatus Polarisedimenticolaceae</taxon>
        <taxon>Candidatus Polarisedimenticola</taxon>
    </lineage>
</organism>
<dbReference type="EMBL" id="JACXWD010000007">
    <property type="protein sequence ID" value="MBD3867170.1"/>
    <property type="molecule type" value="Genomic_DNA"/>
</dbReference>
<evidence type="ECO:0000259" key="2">
    <source>
        <dbReference type="SMART" id="SM00065"/>
    </source>
</evidence>
<proteinExistence type="predicted"/>
<comment type="caution">
    <text evidence="3">The sequence shown here is derived from an EMBL/GenBank/DDBJ whole genome shotgun (WGS) entry which is preliminary data.</text>
</comment>
<evidence type="ECO:0000313" key="4">
    <source>
        <dbReference type="Proteomes" id="UP000648239"/>
    </source>
</evidence>
<gene>
    <name evidence="3" type="ORF">IFK94_03510</name>
</gene>
<dbReference type="SUPFAM" id="SSF55781">
    <property type="entry name" value="GAF domain-like"/>
    <property type="match status" value="1"/>
</dbReference>
<protein>
    <submittedName>
        <fullName evidence="3">GAF domain-containing protein</fullName>
    </submittedName>
</protein>
<reference evidence="3 4" key="1">
    <citation type="submission" date="2020-08" db="EMBL/GenBank/DDBJ databases">
        <title>Acidobacteriota in marine sediments use diverse sulfur dissimilation pathways.</title>
        <authorList>
            <person name="Wasmund K."/>
        </authorList>
    </citation>
    <scope>NUCLEOTIDE SEQUENCE [LARGE SCALE GENOMIC DNA]</scope>
    <source>
        <strain evidence="3">MAG AM4</strain>
    </source>
</reference>
<dbReference type="Gene3D" id="3.30.450.40">
    <property type="match status" value="1"/>
</dbReference>
<dbReference type="InterPro" id="IPR029016">
    <property type="entry name" value="GAF-like_dom_sf"/>
</dbReference>